<accession>A0ABY6BEZ1</accession>
<sequence length="172" mass="18419">MRESANVPKRLRAMVLWGAGAASCGGQAAASCPGSPDAAARMLYEQHYGFYRADAGGSAPLAPALRSLLVRDWQCQAPGEVCALGADPWVNAQDGDIHGPIRYVAGAHGARHATVWLHYRFGITAASARQVATRLDLERDPVSSCWLLEDVTGPGGESLRKTLRQFDGYRTP</sequence>
<gene>
    <name evidence="1" type="ORF">N4264_02810</name>
</gene>
<dbReference type="RefSeq" id="WP_261695556.1">
    <property type="nucleotide sequence ID" value="NZ_CP104694.1"/>
</dbReference>
<reference evidence="1" key="1">
    <citation type="submission" date="2022-09" db="EMBL/GenBank/DDBJ databases">
        <title>Tahibacter sp. nov., isolated from a fresh water.</title>
        <authorList>
            <person name="Baek J.H."/>
            <person name="Lee J.K."/>
            <person name="Kim J.M."/>
            <person name="Jeon C.O."/>
        </authorList>
    </citation>
    <scope>NUCLEOTIDE SEQUENCE</scope>
    <source>
        <strain evidence="1">W38</strain>
    </source>
</reference>
<proteinExistence type="predicted"/>
<evidence type="ECO:0000313" key="2">
    <source>
        <dbReference type="Proteomes" id="UP001064632"/>
    </source>
</evidence>
<dbReference type="Proteomes" id="UP001064632">
    <property type="component" value="Chromosome"/>
</dbReference>
<keyword evidence="2" id="KW-1185">Reference proteome</keyword>
<dbReference type="EMBL" id="CP104694">
    <property type="protein sequence ID" value="UXI68598.1"/>
    <property type="molecule type" value="Genomic_DNA"/>
</dbReference>
<name>A0ABY6BEZ1_9GAMM</name>
<organism evidence="1 2">
    <name type="scientific">Tahibacter amnicola</name>
    <dbReference type="NCBI Taxonomy" id="2976241"/>
    <lineage>
        <taxon>Bacteria</taxon>
        <taxon>Pseudomonadati</taxon>
        <taxon>Pseudomonadota</taxon>
        <taxon>Gammaproteobacteria</taxon>
        <taxon>Lysobacterales</taxon>
        <taxon>Rhodanobacteraceae</taxon>
        <taxon>Tahibacter</taxon>
    </lineage>
</organism>
<protein>
    <submittedName>
        <fullName evidence="1">Uncharacterized protein</fullName>
    </submittedName>
</protein>
<evidence type="ECO:0000313" key="1">
    <source>
        <dbReference type="EMBL" id="UXI68598.1"/>
    </source>
</evidence>
<dbReference type="PROSITE" id="PS51257">
    <property type="entry name" value="PROKAR_LIPOPROTEIN"/>
    <property type="match status" value="1"/>
</dbReference>